<evidence type="ECO:0000313" key="3">
    <source>
        <dbReference type="Proteomes" id="UP000037747"/>
    </source>
</evidence>
<feature type="compositionally biased region" description="Acidic residues" evidence="1">
    <location>
        <begin position="11"/>
        <end position="21"/>
    </location>
</feature>
<gene>
    <name evidence="2" type="ORF">AMR74_16725</name>
</gene>
<dbReference type="AlphaFoldDB" id="A0A0N0BNM6"/>
<feature type="region of interest" description="Disordered" evidence="1">
    <location>
        <begin position="1"/>
        <end position="55"/>
    </location>
</feature>
<sequence>MELVLQRDADDQLGDDVDGGDDEHVPEVDARERVDTALVERDAEDRREERAAKRDAGTLQLVTALLLLVRPGASEVVPRNRPTERGQQHEPDRDQAEDERNERAEAGLAHGARGLLGGALGGHRRAQKRRRDQADSDLAELPGRRRRCALGELEGCSRHRLHKRRNSSEGPACAAALRRRVARHM</sequence>
<accession>A0A0N0BNM6</accession>
<feature type="region of interest" description="Disordered" evidence="1">
    <location>
        <begin position="75"/>
        <end position="140"/>
    </location>
</feature>
<comment type="caution">
    <text evidence="2">The sequence shown here is derived from an EMBL/GenBank/DDBJ whole genome shotgun (WGS) entry which is preliminary data.</text>
</comment>
<feature type="compositionally biased region" description="Basic and acidic residues" evidence="1">
    <location>
        <begin position="1"/>
        <end position="10"/>
    </location>
</feature>
<feature type="compositionally biased region" description="Basic residues" evidence="1">
    <location>
        <begin position="122"/>
        <end position="131"/>
    </location>
</feature>
<evidence type="ECO:0000313" key="2">
    <source>
        <dbReference type="EMBL" id="KOX92720.1"/>
    </source>
</evidence>
<evidence type="ECO:0000256" key="1">
    <source>
        <dbReference type="SAM" id="MobiDB-lite"/>
    </source>
</evidence>
<organism evidence="2 3">
    <name type="scientific">Halorubrum tropicale</name>
    <dbReference type="NCBI Taxonomy" id="1765655"/>
    <lineage>
        <taxon>Archaea</taxon>
        <taxon>Methanobacteriati</taxon>
        <taxon>Methanobacteriota</taxon>
        <taxon>Stenosarchaea group</taxon>
        <taxon>Halobacteria</taxon>
        <taxon>Halobacteriales</taxon>
        <taxon>Haloferacaceae</taxon>
        <taxon>Halorubrum</taxon>
    </lineage>
</organism>
<feature type="compositionally biased region" description="Basic and acidic residues" evidence="1">
    <location>
        <begin position="22"/>
        <end position="55"/>
    </location>
</feature>
<proteinExistence type="predicted"/>
<dbReference type="STRING" id="1765655.AMR74_16725"/>
<dbReference type="EMBL" id="LIST01000013">
    <property type="protein sequence ID" value="KOX92720.1"/>
    <property type="molecule type" value="Genomic_DNA"/>
</dbReference>
<keyword evidence="3" id="KW-1185">Reference proteome</keyword>
<reference evidence="2 3" key="1">
    <citation type="submission" date="2015-08" db="EMBL/GenBank/DDBJ databases">
        <title>Genomes of Isolates from Cabo Rojo, PR.</title>
        <authorList>
            <person name="Sanchez-Nieves R.L."/>
            <person name="Montalvo-Rodriguez R."/>
        </authorList>
    </citation>
    <scope>NUCLEOTIDE SEQUENCE [LARGE SCALE GENOMIC DNA]</scope>
    <source>
        <strain evidence="2 3">5</strain>
    </source>
</reference>
<feature type="compositionally biased region" description="Basic and acidic residues" evidence="1">
    <location>
        <begin position="81"/>
        <end position="105"/>
    </location>
</feature>
<dbReference type="Proteomes" id="UP000037747">
    <property type="component" value="Unassembled WGS sequence"/>
</dbReference>
<name>A0A0N0BNM6_9EURY</name>
<protein>
    <submittedName>
        <fullName evidence="2">Uncharacterized protein</fullName>
    </submittedName>
</protein>